<dbReference type="PANTHER" id="PTHR43873:SF1">
    <property type="entry name" value="COBYRINATE A,C-DIAMIDE SYNTHASE"/>
    <property type="match status" value="1"/>
</dbReference>
<feature type="domain" description="CobB/CobQ-like glutamine amidotransferase" evidence="8">
    <location>
        <begin position="242"/>
        <end position="426"/>
    </location>
</feature>
<gene>
    <name evidence="9" type="ORF">SAMN04487860_11615</name>
</gene>
<evidence type="ECO:0000313" key="10">
    <source>
        <dbReference type="Proteomes" id="UP000184394"/>
    </source>
</evidence>
<evidence type="ECO:0000256" key="1">
    <source>
        <dbReference type="ARBA" id="ARBA00001946"/>
    </source>
</evidence>
<dbReference type="InterPro" id="IPR011698">
    <property type="entry name" value="GATase_3"/>
</dbReference>
<dbReference type="InterPro" id="IPR029062">
    <property type="entry name" value="Class_I_gatase-like"/>
</dbReference>
<dbReference type="PROSITE" id="PS51274">
    <property type="entry name" value="GATASE_COBBQ"/>
    <property type="match status" value="1"/>
</dbReference>
<dbReference type="InterPro" id="IPR027417">
    <property type="entry name" value="P-loop_NTPase"/>
</dbReference>
<dbReference type="NCBIfam" id="NF002204">
    <property type="entry name" value="PRK01077.1"/>
    <property type="match status" value="1"/>
</dbReference>
<dbReference type="Proteomes" id="UP000184394">
    <property type="component" value="Unassembled WGS sequence"/>
</dbReference>
<keyword evidence="5" id="KW-0460">Magnesium</keyword>
<dbReference type="SUPFAM" id="SSF52317">
    <property type="entry name" value="Class I glutamine amidotransferase-like"/>
    <property type="match status" value="1"/>
</dbReference>
<dbReference type="RefSeq" id="WP_072952095.1">
    <property type="nucleotide sequence ID" value="NZ_FRCT01000016.1"/>
</dbReference>
<keyword evidence="3" id="KW-0547">Nucleotide-binding</keyword>
<dbReference type="GO" id="GO:0005524">
    <property type="term" value="F:ATP binding"/>
    <property type="evidence" value="ECO:0007669"/>
    <property type="project" value="UniProtKB-KW"/>
</dbReference>
<evidence type="ECO:0000259" key="7">
    <source>
        <dbReference type="Pfam" id="PF01656"/>
    </source>
</evidence>
<dbReference type="Pfam" id="PF01656">
    <property type="entry name" value="CbiA"/>
    <property type="match status" value="1"/>
</dbReference>
<dbReference type="Pfam" id="PF07685">
    <property type="entry name" value="GATase_3"/>
    <property type="match status" value="1"/>
</dbReference>
<name>A0A1M7LV35_RUMFL</name>
<proteinExistence type="predicted"/>
<reference evidence="9 10" key="1">
    <citation type="submission" date="2016-11" db="EMBL/GenBank/DDBJ databases">
        <authorList>
            <person name="Jaros S."/>
            <person name="Januszkiewicz K."/>
            <person name="Wedrychowicz H."/>
        </authorList>
    </citation>
    <scope>NUCLEOTIDE SEQUENCE [LARGE SCALE GENOMIC DNA]</scope>
    <source>
        <strain evidence="9 10">Y1</strain>
    </source>
</reference>
<dbReference type="Gene3D" id="3.40.50.300">
    <property type="entry name" value="P-loop containing nucleotide triphosphate hydrolases"/>
    <property type="match status" value="1"/>
</dbReference>
<evidence type="ECO:0000259" key="8">
    <source>
        <dbReference type="Pfam" id="PF07685"/>
    </source>
</evidence>
<dbReference type="SUPFAM" id="SSF52540">
    <property type="entry name" value="P-loop containing nucleoside triphosphate hydrolases"/>
    <property type="match status" value="1"/>
</dbReference>
<evidence type="ECO:0000256" key="2">
    <source>
        <dbReference type="ARBA" id="ARBA00022598"/>
    </source>
</evidence>
<accession>A0A1M7LV35</accession>
<evidence type="ECO:0000256" key="4">
    <source>
        <dbReference type="ARBA" id="ARBA00022840"/>
    </source>
</evidence>
<sequence length="451" mass="50502">MKRIMIAGTHSGCGKTTVTCAILAALKARDINVSAFKCGPDYIDPMFHRKVIGVPSHNLDSFFCDDETLKYLMFENGRNSDISVTEGVMGFYDGVDGRGSAHSVSMITGTPAIIVIDCKGASESIGAIMKGFLEYKQPNMIKGFIFNRLPERLVPRMKELCAEFKTGYYGYMPTNSFTFESRKLGLVTADEVQDIKEKISELRVLAEKNILLDEVIGAPCNPYPPFIEPKLHIIEKNCRPIIAVAKDEAFCFLYSDNIALLEKIGCKIEYFSPLRDEKLPDNSCGLILSGGYPELYSRQLSHNHDMLKAVRDAIKCGMPTIAECGGFMYLHEKMQLSDKESYNMVGAISGTVFPTKKLQRFGYVILEARKNCLVCMKSNKIAAHEFHYWDSTNCGSDFAARKSDGRSWECVHADNTLYAGFPHLYFYADISIAERFAAACMEFGEKHEKDK</sequence>
<evidence type="ECO:0000313" key="9">
    <source>
        <dbReference type="EMBL" id="SHM82189.1"/>
    </source>
</evidence>
<dbReference type="Gene3D" id="3.40.50.880">
    <property type="match status" value="1"/>
</dbReference>
<organism evidence="9 10">
    <name type="scientific">Ruminococcus flavefaciens</name>
    <dbReference type="NCBI Taxonomy" id="1265"/>
    <lineage>
        <taxon>Bacteria</taxon>
        <taxon>Bacillati</taxon>
        <taxon>Bacillota</taxon>
        <taxon>Clostridia</taxon>
        <taxon>Eubacteriales</taxon>
        <taxon>Oscillospiraceae</taxon>
        <taxon>Ruminococcus</taxon>
    </lineage>
</organism>
<keyword evidence="4" id="KW-0067">ATP-binding</keyword>
<dbReference type="AlphaFoldDB" id="A0A1M7LV35"/>
<protein>
    <submittedName>
        <fullName evidence="9">Cobyrinic acid a,c-diamide synthase</fullName>
    </submittedName>
</protein>
<dbReference type="PANTHER" id="PTHR43873">
    <property type="entry name" value="COBYRINATE A,C-DIAMIDE SYNTHASE"/>
    <property type="match status" value="1"/>
</dbReference>
<dbReference type="NCBIfam" id="TIGR00379">
    <property type="entry name" value="cobB"/>
    <property type="match status" value="1"/>
</dbReference>
<keyword evidence="6" id="KW-0315">Glutamine amidotransferase</keyword>
<evidence type="ECO:0000256" key="5">
    <source>
        <dbReference type="ARBA" id="ARBA00022842"/>
    </source>
</evidence>
<dbReference type="GO" id="GO:0042242">
    <property type="term" value="F:cobyrinic acid a,c-diamide synthase activity"/>
    <property type="evidence" value="ECO:0007669"/>
    <property type="project" value="InterPro"/>
</dbReference>
<evidence type="ECO:0000256" key="3">
    <source>
        <dbReference type="ARBA" id="ARBA00022741"/>
    </source>
</evidence>
<keyword evidence="2" id="KW-0436">Ligase</keyword>
<dbReference type="EMBL" id="FRCT01000016">
    <property type="protein sequence ID" value="SHM82189.1"/>
    <property type="molecule type" value="Genomic_DNA"/>
</dbReference>
<feature type="domain" description="CobQ/CobB/MinD/ParA nucleotide binding" evidence="7">
    <location>
        <begin position="4"/>
        <end position="175"/>
    </location>
</feature>
<dbReference type="CDD" id="cd03130">
    <property type="entry name" value="GATase1_CobB"/>
    <property type="match status" value="1"/>
</dbReference>
<dbReference type="InterPro" id="IPR002586">
    <property type="entry name" value="CobQ/CobB/MinD/ParA_Nub-bd_dom"/>
</dbReference>
<comment type="cofactor">
    <cofactor evidence="1">
        <name>Mg(2+)</name>
        <dbReference type="ChEBI" id="CHEBI:18420"/>
    </cofactor>
</comment>
<dbReference type="OrthoDB" id="9764035at2"/>
<evidence type="ECO:0000256" key="6">
    <source>
        <dbReference type="ARBA" id="ARBA00022962"/>
    </source>
</evidence>
<dbReference type="InterPro" id="IPR004484">
    <property type="entry name" value="CbiA/CobB_synth"/>
</dbReference>